<keyword evidence="2" id="KW-1185">Reference proteome</keyword>
<dbReference type="EMBL" id="LUGH01001664">
    <property type="protein sequence ID" value="OBZ80861.1"/>
    <property type="molecule type" value="Genomic_DNA"/>
</dbReference>
<name>A0A1C7MVG1_9FUNG</name>
<dbReference type="AlphaFoldDB" id="A0A1C7MVG1"/>
<reference evidence="1 2" key="1">
    <citation type="submission" date="2016-03" db="EMBL/GenBank/DDBJ databases">
        <title>Choanephora cucurbitarum.</title>
        <authorList>
            <person name="Min B."/>
            <person name="Park H."/>
            <person name="Park J.-H."/>
            <person name="Shin H.-D."/>
            <person name="Choi I.-G."/>
        </authorList>
    </citation>
    <scope>NUCLEOTIDE SEQUENCE [LARGE SCALE GENOMIC DNA]</scope>
    <source>
        <strain evidence="1 2">KUS-F28377</strain>
    </source>
</reference>
<proteinExistence type="predicted"/>
<protein>
    <submittedName>
        <fullName evidence="1">Uncharacterized protein</fullName>
    </submittedName>
</protein>
<dbReference type="STRING" id="101091.A0A1C7MVG1"/>
<dbReference type="OrthoDB" id="1748060at2759"/>
<evidence type="ECO:0000313" key="1">
    <source>
        <dbReference type="EMBL" id="OBZ80861.1"/>
    </source>
</evidence>
<dbReference type="InParanoid" id="A0A1C7MVG1"/>
<accession>A0A1C7MVG1</accession>
<dbReference type="PANTHER" id="PTHR45786:SF74">
    <property type="entry name" value="ATP-DEPENDENT DNA HELICASE"/>
    <property type="match status" value="1"/>
</dbReference>
<sequence length="214" mass="24313">MKKVTVEVQQVESNTSVDQVNDSSSMDEVENANPISDCNECLSEDRCTTVCPILFYENNPEMNAHKVAQGRSQLPQLKRHDFGRTKVECSFCLAMFWFDERATAFELEPLFQLCCGKERYILKDSEPLPPLLTGILTNTDSVSKEFQSNTRAYSNALSFTSLGVKLDHAVNNDRMGAYAFRIHGNVYHRIEASLHPEDEASFSYLENDFNQNFS</sequence>
<dbReference type="Proteomes" id="UP000093000">
    <property type="component" value="Unassembled WGS sequence"/>
</dbReference>
<comment type="caution">
    <text evidence="1">The sequence shown here is derived from an EMBL/GenBank/DDBJ whole genome shotgun (WGS) entry which is preliminary data.</text>
</comment>
<dbReference type="PANTHER" id="PTHR45786">
    <property type="entry name" value="DNA BINDING PROTEIN-LIKE"/>
    <property type="match status" value="1"/>
</dbReference>
<gene>
    <name evidence="1" type="ORF">A0J61_11089</name>
</gene>
<organism evidence="1 2">
    <name type="scientific">Choanephora cucurbitarum</name>
    <dbReference type="NCBI Taxonomy" id="101091"/>
    <lineage>
        <taxon>Eukaryota</taxon>
        <taxon>Fungi</taxon>
        <taxon>Fungi incertae sedis</taxon>
        <taxon>Mucoromycota</taxon>
        <taxon>Mucoromycotina</taxon>
        <taxon>Mucoromycetes</taxon>
        <taxon>Mucorales</taxon>
        <taxon>Mucorineae</taxon>
        <taxon>Choanephoraceae</taxon>
        <taxon>Choanephoroideae</taxon>
        <taxon>Choanephora</taxon>
    </lineage>
</organism>
<evidence type="ECO:0000313" key="2">
    <source>
        <dbReference type="Proteomes" id="UP000093000"/>
    </source>
</evidence>